<comment type="caution">
    <text evidence="2">The sequence shown here is derived from an EMBL/GenBank/DDBJ whole genome shotgun (WGS) entry which is preliminary data.</text>
</comment>
<keyword evidence="1" id="KW-1133">Transmembrane helix</keyword>
<feature type="transmembrane region" description="Helical" evidence="1">
    <location>
        <begin position="21"/>
        <end position="39"/>
    </location>
</feature>
<name>A0A4V3BKJ8_9MICO</name>
<dbReference type="Proteomes" id="UP000295764">
    <property type="component" value="Unassembled WGS sequence"/>
</dbReference>
<evidence type="ECO:0000313" key="3">
    <source>
        <dbReference type="Proteomes" id="UP000295764"/>
    </source>
</evidence>
<reference evidence="2 3" key="1">
    <citation type="submission" date="2019-03" db="EMBL/GenBank/DDBJ databases">
        <title>Genomic analyses of the natural microbiome of Caenorhabditis elegans.</title>
        <authorList>
            <person name="Samuel B."/>
        </authorList>
    </citation>
    <scope>NUCLEOTIDE SEQUENCE [LARGE SCALE GENOMIC DNA]</scope>
    <source>
        <strain evidence="2 3">JUb65</strain>
    </source>
</reference>
<feature type="transmembrane region" description="Helical" evidence="1">
    <location>
        <begin position="45"/>
        <end position="66"/>
    </location>
</feature>
<organism evidence="2 3">
    <name type="scientific">Curtobacterium flaccumfaciens</name>
    <dbReference type="NCBI Taxonomy" id="2035"/>
    <lineage>
        <taxon>Bacteria</taxon>
        <taxon>Bacillati</taxon>
        <taxon>Actinomycetota</taxon>
        <taxon>Actinomycetes</taxon>
        <taxon>Micrococcales</taxon>
        <taxon>Microbacteriaceae</taxon>
        <taxon>Curtobacterium</taxon>
    </lineage>
</organism>
<keyword evidence="1" id="KW-0472">Membrane</keyword>
<accession>A0A4V3BKJ8</accession>
<sequence length="75" mass="8253">MGCVNETGMPRFRRIWSTVQVGVLAVAVVFCIVMLVIGQGKLDRVYAVAAVFFGLALVGHSTYLWLVNRGARDRP</sequence>
<dbReference type="EMBL" id="SNVW01000009">
    <property type="protein sequence ID" value="TDN43152.1"/>
    <property type="molecule type" value="Genomic_DNA"/>
</dbReference>
<protein>
    <submittedName>
        <fullName evidence="2">Uncharacterized protein</fullName>
    </submittedName>
</protein>
<evidence type="ECO:0000313" key="2">
    <source>
        <dbReference type="EMBL" id="TDN43152.1"/>
    </source>
</evidence>
<dbReference type="AlphaFoldDB" id="A0A4V3BKJ8"/>
<dbReference type="STRING" id="2035.RU06_16820"/>
<gene>
    <name evidence="2" type="ORF">EDF64_10975</name>
</gene>
<evidence type="ECO:0000256" key="1">
    <source>
        <dbReference type="SAM" id="Phobius"/>
    </source>
</evidence>
<keyword evidence="1" id="KW-0812">Transmembrane</keyword>
<proteinExistence type="predicted"/>